<dbReference type="InterPro" id="IPR003594">
    <property type="entry name" value="HATPase_dom"/>
</dbReference>
<comment type="catalytic activity">
    <reaction evidence="1">
        <text>ATP + protein L-histidine = ADP + protein N-phospho-L-histidine.</text>
        <dbReference type="EC" id="2.7.13.3"/>
    </reaction>
</comment>
<dbReference type="SMART" id="SM00387">
    <property type="entry name" value="HATPase_c"/>
    <property type="match status" value="1"/>
</dbReference>
<dbReference type="InterPro" id="IPR052162">
    <property type="entry name" value="Sensor_kinase/Photoreceptor"/>
</dbReference>
<feature type="domain" description="PAC" evidence="9">
    <location>
        <begin position="363"/>
        <end position="418"/>
    </location>
</feature>
<evidence type="ECO:0000256" key="4">
    <source>
        <dbReference type="ARBA" id="ARBA00022679"/>
    </source>
</evidence>
<dbReference type="InterPro" id="IPR035965">
    <property type="entry name" value="PAS-like_dom_sf"/>
</dbReference>
<dbReference type="OrthoDB" id="344048at2"/>
<dbReference type="EC" id="2.7.13.3" evidence="2"/>
<evidence type="ECO:0000313" key="10">
    <source>
        <dbReference type="EMBL" id="TGJ99433.1"/>
    </source>
</evidence>
<feature type="domain" description="PAC" evidence="9">
    <location>
        <begin position="224"/>
        <end position="276"/>
    </location>
</feature>
<dbReference type="InterPro" id="IPR013655">
    <property type="entry name" value="PAS_fold_3"/>
</dbReference>
<dbReference type="NCBIfam" id="TIGR00229">
    <property type="entry name" value="sensory_box"/>
    <property type="match status" value="2"/>
</dbReference>
<dbReference type="Pfam" id="PF13426">
    <property type="entry name" value="PAS_9"/>
    <property type="match status" value="1"/>
</dbReference>
<dbReference type="Gene3D" id="1.10.287.130">
    <property type="match status" value="1"/>
</dbReference>
<dbReference type="Pfam" id="PF08447">
    <property type="entry name" value="PAS_3"/>
    <property type="match status" value="1"/>
</dbReference>
<evidence type="ECO:0000313" key="11">
    <source>
        <dbReference type="Proteomes" id="UP000297453"/>
    </source>
</evidence>
<dbReference type="InterPro" id="IPR036097">
    <property type="entry name" value="HisK_dim/P_sf"/>
</dbReference>
<dbReference type="PROSITE" id="PS50113">
    <property type="entry name" value="PAC"/>
    <property type="match status" value="2"/>
</dbReference>
<feature type="domain" description="Histidine kinase" evidence="7">
    <location>
        <begin position="443"/>
        <end position="656"/>
    </location>
</feature>
<protein>
    <recommendedName>
        <fullName evidence="2">histidine kinase</fullName>
        <ecNumber evidence="2">2.7.13.3</ecNumber>
    </recommendedName>
</protein>
<evidence type="ECO:0000256" key="2">
    <source>
        <dbReference type="ARBA" id="ARBA00012438"/>
    </source>
</evidence>
<dbReference type="InterPro" id="IPR000700">
    <property type="entry name" value="PAS-assoc_C"/>
</dbReference>
<feature type="domain" description="PAS" evidence="8">
    <location>
        <begin position="150"/>
        <end position="220"/>
    </location>
</feature>
<organism evidence="10 11">
    <name type="scientific">Leptospira semungkisensis</name>
    <dbReference type="NCBI Taxonomy" id="2484985"/>
    <lineage>
        <taxon>Bacteria</taxon>
        <taxon>Pseudomonadati</taxon>
        <taxon>Spirochaetota</taxon>
        <taxon>Spirochaetia</taxon>
        <taxon>Leptospirales</taxon>
        <taxon>Leptospiraceae</taxon>
        <taxon>Leptospira</taxon>
    </lineage>
</organism>
<dbReference type="SMART" id="SM00086">
    <property type="entry name" value="PAC"/>
    <property type="match status" value="2"/>
</dbReference>
<gene>
    <name evidence="10" type="ORF">EHO59_16365</name>
</gene>
<evidence type="ECO:0000256" key="5">
    <source>
        <dbReference type="ARBA" id="ARBA00022777"/>
    </source>
</evidence>
<feature type="coiled-coil region" evidence="6">
    <location>
        <begin position="409"/>
        <end position="436"/>
    </location>
</feature>
<dbReference type="Gene3D" id="3.30.565.10">
    <property type="entry name" value="Histidine kinase-like ATPase, C-terminal domain"/>
    <property type="match status" value="1"/>
</dbReference>
<dbReference type="Pfam" id="PF02518">
    <property type="entry name" value="HATPase_c"/>
    <property type="match status" value="1"/>
</dbReference>
<dbReference type="SMART" id="SM00091">
    <property type="entry name" value="PAS"/>
    <property type="match status" value="2"/>
</dbReference>
<evidence type="ECO:0000259" key="9">
    <source>
        <dbReference type="PROSITE" id="PS50113"/>
    </source>
</evidence>
<dbReference type="RefSeq" id="WP_135589525.1">
    <property type="nucleotide sequence ID" value="NZ_RQEP01000019.1"/>
</dbReference>
<feature type="domain" description="PAS" evidence="8">
    <location>
        <begin position="277"/>
        <end position="349"/>
    </location>
</feature>
<accession>A0A4R9FLZ5</accession>
<keyword evidence="4" id="KW-0808">Transferase</keyword>
<dbReference type="PROSITE" id="PS50109">
    <property type="entry name" value="HIS_KIN"/>
    <property type="match status" value="1"/>
</dbReference>
<dbReference type="EMBL" id="RQEP01000019">
    <property type="protein sequence ID" value="TGJ99433.1"/>
    <property type="molecule type" value="Genomic_DNA"/>
</dbReference>
<keyword evidence="5" id="KW-0418">Kinase</keyword>
<dbReference type="AlphaFoldDB" id="A0A4R9FLZ5"/>
<dbReference type="InterPro" id="IPR005467">
    <property type="entry name" value="His_kinase_dom"/>
</dbReference>
<dbReference type="PANTHER" id="PTHR43304">
    <property type="entry name" value="PHYTOCHROME-LIKE PROTEIN CPH1"/>
    <property type="match status" value="1"/>
</dbReference>
<keyword evidence="3" id="KW-0597">Phosphoprotein</keyword>
<dbReference type="SUPFAM" id="SSF47384">
    <property type="entry name" value="Homodimeric domain of signal transducing histidine kinase"/>
    <property type="match status" value="1"/>
</dbReference>
<evidence type="ECO:0000259" key="7">
    <source>
        <dbReference type="PROSITE" id="PS50109"/>
    </source>
</evidence>
<keyword evidence="6" id="KW-0175">Coiled coil</keyword>
<sequence>MQSRNENLGEIESSDPSYEVKALEFITELFDTYAWEWKKDEKEIKLPSKLIERLGLNEETVSYEDFLSAIDPEYRSEFVNGLENAKKGIPFSMDELLFLSPKKTRLYFKAGIKPGPSKTETSLIFLLQDITSFRSDQEKGKKIEDSLHQSELTFRGAFENNGIGMALVSDQGKWLKVNRKLCEIFGYTEEELFTKTFQDLTHPDDLAKDLDSVQRMLRGEIDSYKMEKRYFRKNGDLICANLSVSLVRDQFGKFLYFVSQIEDITQKKKAEESLLSINYEIRQILESATHVSIIRTDPNGLIQLFSKGAENLFGYKAEEVVGRHTTEILHDLEDTDKRSKELSLSLGREIKGFNTYSEIARRNTYESRVWRYRRKDGSLFPMHLVLTAVRGQNAEITGFLGIGTDVSGSVEYQEKLEETKRQLEVLTEQLSRKNAQLLNYAHITSHNLRAPTSNLISLVELIEESQSEEEILSLVSKFKTSVNYLQETLNSLVEVLRIQEGNNRKIETVRFRTIVEKILKILEGQILETHADVRLDFSALEEWQYDKIYMESILLNLISNSIKYRSPDRTPKIHIKSQILNGQAYLIVEDNGLGIDLKKYQNKLFGLHKTFHRHPDAKGVGLFLTKSQIESLNGKIYVESELDKGTRMIIELYKPKIFSHTGTD</sequence>
<dbReference type="InterPro" id="IPR000014">
    <property type="entry name" value="PAS"/>
</dbReference>
<dbReference type="InterPro" id="IPR036890">
    <property type="entry name" value="HATPase_C_sf"/>
</dbReference>
<dbReference type="CDD" id="cd00130">
    <property type="entry name" value="PAS"/>
    <property type="match status" value="2"/>
</dbReference>
<evidence type="ECO:0000256" key="6">
    <source>
        <dbReference type="SAM" id="Coils"/>
    </source>
</evidence>
<evidence type="ECO:0000256" key="3">
    <source>
        <dbReference type="ARBA" id="ARBA00022553"/>
    </source>
</evidence>
<comment type="caution">
    <text evidence="10">The sequence shown here is derived from an EMBL/GenBank/DDBJ whole genome shotgun (WGS) entry which is preliminary data.</text>
</comment>
<evidence type="ECO:0000259" key="8">
    <source>
        <dbReference type="PROSITE" id="PS50112"/>
    </source>
</evidence>
<dbReference type="SUPFAM" id="SSF55785">
    <property type="entry name" value="PYP-like sensor domain (PAS domain)"/>
    <property type="match status" value="2"/>
</dbReference>
<keyword evidence="11" id="KW-1185">Reference proteome</keyword>
<proteinExistence type="predicted"/>
<dbReference type="SUPFAM" id="SSF55874">
    <property type="entry name" value="ATPase domain of HSP90 chaperone/DNA topoisomerase II/histidine kinase"/>
    <property type="match status" value="1"/>
</dbReference>
<name>A0A4R9FLZ5_9LEPT</name>
<evidence type="ECO:0000256" key="1">
    <source>
        <dbReference type="ARBA" id="ARBA00000085"/>
    </source>
</evidence>
<dbReference type="Proteomes" id="UP000297453">
    <property type="component" value="Unassembled WGS sequence"/>
</dbReference>
<dbReference type="PROSITE" id="PS50112">
    <property type="entry name" value="PAS"/>
    <property type="match status" value="2"/>
</dbReference>
<dbReference type="InterPro" id="IPR001610">
    <property type="entry name" value="PAC"/>
</dbReference>
<dbReference type="Gene3D" id="3.30.450.20">
    <property type="entry name" value="PAS domain"/>
    <property type="match status" value="2"/>
</dbReference>
<dbReference type="GO" id="GO:0000155">
    <property type="term" value="F:phosphorelay sensor kinase activity"/>
    <property type="evidence" value="ECO:0007669"/>
    <property type="project" value="InterPro"/>
</dbReference>
<reference evidence="10" key="1">
    <citation type="journal article" date="2019" name="PLoS Negl. Trop. Dis.">
        <title>Revisiting the worldwide diversity of Leptospira species in the environment.</title>
        <authorList>
            <person name="Vincent A.T."/>
            <person name="Schiettekatte O."/>
            <person name="Bourhy P."/>
            <person name="Veyrier F.J."/>
            <person name="Picardeau M."/>
        </authorList>
    </citation>
    <scope>NUCLEOTIDE SEQUENCE [LARGE SCALE GENOMIC DNA]</scope>
    <source>
        <strain evidence="10">SSS9</strain>
    </source>
</reference>
<dbReference type="PANTHER" id="PTHR43304:SF1">
    <property type="entry name" value="PAC DOMAIN-CONTAINING PROTEIN"/>
    <property type="match status" value="1"/>
</dbReference>